<accession>A0A8T0FTY6</accession>
<reference evidence="1" key="2">
    <citation type="submission" date="2020-06" db="EMBL/GenBank/DDBJ databases">
        <authorList>
            <person name="Sheffer M."/>
        </authorList>
    </citation>
    <scope>NUCLEOTIDE SEQUENCE</scope>
</reference>
<evidence type="ECO:0000313" key="2">
    <source>
        <dbReference type="Proteomes" id="UP000807504"/>
    </source>
</evidence>
<comment type="caution">
    <text evidence="1">The sequence shown here is derived from an EMBL/GenBank/DDBJ whole genome shotgun (WGS) entry which is preliminary data.</text>
</comment>
<dbReference type="EMBL" id="JABXBU010000002">
    <property type="protein sequence ID" value="KAF8794607.1"/>
    <property type="molecule type" value="Genomic_DNA"/>
</dbReference>
<name>A0A8T0FTY6_ARGBR</name>
<organism evidence="1 2">
    <name type="scientific">Argiope bruennichi</name>
    <name type="common">Wasp spider</name>
    <name type="synonym">Aranea bruennichi</name>
    <dbReference type="NCBI Taxonomy" id="94029"/>
    <lineage>
        <taxon>Eukaryota</taxon>
        <taxon>Metazoa</taxon>
        <taxon>Ecdysozoa</taxon>
        <taxon>Arthropoda</taxon>
        <taxon>Chelicerata</taxon>
        <taxon>Arachnida</taxon>
        <taxon>Araneae</taxon>
        <taxon>Araneomorphae</taxon>
        <taxon>Entelegynae</taxon>
        <taxon>Araneoidea</taxon>
        <taxon>Araneidae</taxon>
        <taxon>Argiope</taxon>
    </lineage>
</organism>
<reference evidence="1" key="1">
    <citation type="journal article" date="2020" name="bioRxiv">
        <title>Chromosome-level reference genome of the European wasp spider Argiope bruennichi: a resource for studies on range expansion and evolutionary adaptation.</title>
        <authorList>
            <person name="Sheffer M.M."/>
            <person name="Hoppe A."/>
            <person name="Krehenwinkel H."/>
            <person name="Uhl G."/>
            <person name="Kuss A.W."/>
            <person name="Jensen L."/>
            <person name="Jensen C."/>
            <person name="Gillespie R.G."/>
            <person name="Hoff K.J."/>
            <person name="Prost S."/>
        </authorList>
    </citation>
    <scope>NUCLEOTIDE SEQUENCE</scope>
</reference>
<dbReference type="Proteomes" id="UP000807504">
    <property type="component" value="Unassembled WGS sequence"/>
</dbReference>
<dbReference type="AlphaFoldDB" id="A0A8T0FTY6"/>
<sequence>MADIVSAHLEFDVFPDHNHHRYENGMINRYFHKEQEHRTSYNTHSFGNGDYFGISGDGSYDYGDGNADGQYNKFGNRPYEFGSGSYVYYGNHGVIKKPGF</sequence>
<keyword evidence="2" id="KW-1185">Reference proteome</keyword>
<proteinExistence type="predicted"/>
<protein>
    <submittedName>
        <fullName evidence="1">Uncharacterized protein</fullName>
    </submittedName>
</protein>
<gene>
    <name evidence="1" type="ORF">HNY73_002575</name>
</gene>
<evidence type="ECO:0000313" key="1">
    <source>
        <dbReference type="EMBL" id="KAF8794607.1"/>
    </source>
</evidence>